<keyword evidence="7 14" id="KW-0418">Kinase</keyword>
<dbReference type="EC" id="2.7.13.3" evidence="3"/>
<keyword evidence="4" id="KW-0597">Phosphoprotein</keyword>
<dbReference type="InterPro" id="IPR005467">
    <property type="entry name" value="His_kinase_dom"/>
</dbReference>
<evidence type="ECO:0000259" key="12">
    <source>
        <dbReference type="PROSITE" id="PS50109"/>
    </source>
</evidence>
<evidence type="ECO:0000256" key="7">
    <source>
        <dbReference type="ARBA" id="ARBA00022777"/>
    </source>
</evidence>
<keyword evidence="10 11" id="KW-0472">Membrane</keyword>
<dbReference type="PANTHER" id="PTHR45436:SF4">
    <property type="entry name" value="SENSOR PROTEIN PHOQ"/>
    <property type="match status" value="1"/>
</dbReference>
<accession>A0A3B0Y4T7</accession>
<comment type="catalytic activity">
    <reaction evidence="1">
        <text>ATP + protein L-histidine = ADP + protein N-phospho-L-histidine.</text>
        <dbReference type="EC" id="2.7.13.3"/>
    </reaction>
</comment>
<dbReference type="PROSITE" id="PS50109">
    <property type="entry name" value="HIS_KIN"/>
    <property type="match status" value="1"/>
</dbReference>
<evidence type="ECO:0000259" key="13">
    <source>
        <dbReference type="PROSITE" id="PS50885"/>
    </source>
</evidence>
<gene>
    <name evidence="14" type="ORF">MNBD_GAMMA10-130</name>
</gene>
<dbReference type="SUPFAM" id="SSF55874">
    <property type="entry name" value="ATPase domain of HSP90 chaperone/DNA topoisomerase II/histidine kinase"/>
    <property type="match status" value="1"/>
</dbReference>
<evidence type="ECO:0000313" key="14">
    <source>
        <dbReference type="EMBL" id="VAW70567.1"/>
    </source>
</evidence>
<proteinExistence type="predicted"/>
<dbReference type="InterPro" id="IPR003660">
    <property type="entry name" value="HAMP_dom"/>
</dbReference>
<organism evidence="14">
    <name type="scientific">hydrothermal vent metagenome</name>
    <dbReference type="NCBI Taxonomy" id="652676"/>
    <lineage>
        <taxon>unclassified sequences</taxon>
        <taxon>metagenomes</taxon>
        <taxon>ecological metagenomes</taxon>
    </lineage>
</organism>
<feature type="domain" description="HAMP" evidence="13">
    <location>
        <begin position="185"/>
        <end position="236"/>
    </location>
</feature>
<keyword evidence="5 14" id="KW-0808">Transferase</keyword>
<dbReference type="InterPro" id="IPR050428">
    <property type="entry name" value="TCS_sensor_his_kinase"/>
</dbReference>
<evidence type="ECO:0000256" key="5">
    <source>
        <dbReference type="ARBA" id="ARBA00022679"/>
    </source>
</evidence>
<dbReference type="EMBL" id="UOFJ01000530">
    <property type="protein sequence ID" value="VAW70567.1"/>
    <property type="molecule type" value="Genomic_DNA"/>
</dbReference>
<dbReference type="SUPFAM" id="SSF47384">
    <property type="entry name" value="Homodimeric domain of signal transducing histidine kinase"/>
    <property type="match status" value="1"/>
</dbReference>
<evidence type="ECO:0000256" key="9">
    <source>
        <dbReference type="ARBA" id="ARBA00023012"/>
    </source>
</evidence>
<evidence type="ECO:0000256" key="4">
    <source>
        <dbReference type="ARBA" id="ARBA00022553"/>
    </source>
</evidence>
<dbReference type="PANTHER" id="PTHR45436">
    <property type="entry name" value="SENSOR HISTIDINE KINASE YKOH"/>
    <property type="match status" value="1"/>
</dbReference>
<evidence type="ECO:0000256" key="8">
    <source>
        <dbReference type="ARBA" id="ARBA00022989"/>
    </source>
</evidence>
<dbReference type="AlphaFoldDB" id="A0A3B0Y4T7"/>
<dbReference type="GO" id="GO:0005886">
    <property type="term" value="C:plasma membrane"/>
    <property type="evidence" value="ECO:0007669"/>
    <property type="project" value="TreeGrafter"/>
</dbReference>
<feature type="domain" description="Histidine kinase" evidence="12">
    <location>
        <begin position="244"/>
        <end position="443"/>
    </location>
</feature>
<name>A0A3B0Y4T7_9ZZZZ</name>
<protein>
    <recommendedName>
        <fullName evidence="3">histidine kinase</fullName>
        <ecNumber evidence="3">2.7.13.3</ecNumber>
    </recommendedName>
</protein>
<comment type="subcellular location">
    <subcellularLocation>
        <location evidence="2">Membrane</location>
    </subcellularLocation>
</comment>
<dbReference type="InterPro" id="IPR003594">
    <property type="entry name" value="HATPase_dom"/>
</dbReference>
<dbReference type="GO" id="GO:0000155">
    <property type="term" value="F:phosphorelay sensor kinase activity"/>
    <property type="evidence" value="ECO:0007669"/>
    <property type="project" value="InterPro"/>
</dbReference>
<sequence length="443" mass="49226">MSLNLRIILSASLVLAIFITLTAAALNRAFVESTESALRDKLTSQLYALLAAAEVSENEILMPSSELNALLGLPSSGVYAYIINQNGKALWQSSSVLGTRLPPPRMLQSGHRHFRKDTVDGQNFYTFAYGINWINDDSTRIALTFNITTDLKSFNRQINEYRTTLWSWLLAMAVLLLMTQAAILRWGLLPLRRVGAELNQIESGRQQQVEGSYPQEISHLTDNINLLLQQEREQKTRYRNALGDLAHSLKTPLAVLQSGLNTRGNNNNSPPDQSMQEQITRMNSIVEYQLQRAATAGASSSAQSLEIKPVIDRILASLEKVYRDSSITPHVSVEDALTFRGDEGDLMELLGNLLDNAYKWARQNVYIIAERKEKKLSLKICDDGPGIPAEHVKTLLQRGARADQTIAGHGIGLSIVRNIVDAWQGELIIRKSPQGGAEIQIIL</sequence>
<keyword evidence="6 11" id="KW-0812">Transmembrane</keyword>
<reference evidence="14" key="1">
    <citation type="submission" date="2018-06" db="EMBL/GenBank/DDBJ databases">
        <authorList>
            <person name="Zhirakovskaya E."/>
        </authorList>
    </citation>
    <scope>NUCLEOTIDE SEQUENCE</scope>
</reference>
<dbReference type="SMART" id="SM00387">
    <property type="entry name" value="HATPase_c"/>
    <property type="match status" value="1"/>
</dbReference>
<keyword evidence="8 11" id="KW-1133">Transmembrane helix</keyword>
<keyword evidence="9" id="KW-0902">Two-component regulatory system</keyword>
<evidence type="ECO:0000256" key="1">
    <source>
        <dbReference type="ARBA" id="ARBA00000085"/>
    </source>
</evidence>
<dbReference type="Gene3D" id="3.30.565.10">
    <property type="entry name" value="Histidine kinase-like ATPase, C-terminal domain"/>
    <property type="match status" value="1"/>
</dbReference>
<dbReference type="PRINTS" id="PR00344">
    <property type="entry name" value="BCTRLSENSOR"/>
</dbReference>
<dbReference type="Gene3D" id="1.10.287.130">
    <property type="match status" value="1"/>
</dbReference>
<evidence type="ECO:0000256" key="11">
    <source>
        <dbReference type="SAM" id="Phobius"/>
    </source>
</evidence>
<evidence type="ECO:0000256" key="2">
    <source>
        <dbReference type="ARBA" id="ARBA00004370"/>
    </source>
</evidence>
<dbReference type="InterPro" id="IPR036890">
    <property type="entry name" value="HATPase_C_sf"/>
</dbReference>
<evidence type="ECO:0000256" key="3">
    <source>
        <dbReference type="ARBA" id="ARBA00012438"/>
    </source>
</evidence>
<dbReference type="GO" id="GO:0005524">
    <property type="term" value="F:ATP binding"/>
    <property type="evidence" value="ECO:0007669"/>
    <property type="project" value="UniProtKB-KW"/>
</dbReference>
<evidence type="ECO:0000256" key="10">
    <source>
        <dbReference type="ARBA" id="ARBA00023136"/>
    </source>
</evidence>
<dbReference type="InterPro" id="IPR004358">
    <property type="entry name" value="Sig_transdc_His_kin-like_C"/>
</dbReference>
<dbReference type="InterPro" id="IPR036097">
    <property type="entry name" value="HisK_dim/P_sf"/>
</dbReference>
<feature type="transmembrane region" description="Helical" evidence="11">
    <location>
        <begin position="165"/>
        <end position="184"/>
    </location>
</feature>
<dbReference type="PROSITE" id="PS50885">
    <property type="entry name" value="HAMP"/>
    <property type="match status" value="1"/>
</dbReference>
<dbReference type="Pfam" id="PF02518">
    <property type="entry name" value="HATPase_c"/>
    <property type="match status" value="1"/>
</dbReference>
<evidence type="ECO:0000256" key="6">
    <source>
        <dbReference type="ARBA" id="ARBA00022692"/>
    </source>
</evidence>